<keyword evidence="4" id="KW-1185">Reference proteome</keyword>
<dbReference type="SMART" id="SM00198">
    <property type="entry name" value="SCP"/>
    <property type="match status" value="1"/>
</dbReference>
<dbReference type="Proteomes" id="UP000186817">
    <property type="component" value="Unassembled WGS sequence"/>
</dbReference>
<dbReference type="InterPro" id="IPR036249">
    <property type="entry name" value="Thioredoxin-like_sf"/>
</dbReference>
<dbReference type="CDD" id="cd02961">
    <property type="entry name" value="PDI_a_family"/>
    <property type="match status" value="1"/>
</dbReference>
<evidence type="ECO:0000259" key="2">
    <source>
        <dbReference type="PROSITE" id="PS51352"/>
    </source>
</evidence>
<dbReference type="OrthoDB" id="406114at2759"/>
<dbReference type="SUPFAM" id="SSF52833">
    <property type="entry name" value="Thioredoxin-like"/>
    <property type="match status" value="1"/>
</dbReference>
<dbReference type="InterPro" id="IPR014044">
    <property type="entry name" value="CAP_dom"/>
</dbReference>
<dbReference type="PRINTS" id="PR00837">
    <property type="entry name" value="V5TPXLIKE"/>
</dbReference>
<gene>
    <name evidence="3" type="ORF">AK812_SmicGene33982</name>
</gene>
<dbReference type="Pfam" id="PF00188">
    <property type="entry name" value="CAP"/>
    <property type="match status" value="1"/>
</dbReference>
<dbReference type="PANTHER" id="PTHR10334">
    <property type="entry name" value="CYSTEINE-RICH SECRETORY PROTEIN-RELATED"/>
    <property type="match status" value="1"/>
</dbReference>
<evidence type="ECO:0000256" key="1">
    <source>
        <dbReference type="SAM" id="SignalP"/>
    </source>
</evidence>
<protein>
    <submittedName>
        <fullName evidence="3">Pathogenesis-related protein 1A</fullName>
    </submittedName>
</protein>
<name>A0A1Q9CQ98_SYMMI</name>
<dbReference type="OMA" id="DCHEASN"/>
<dbReference type="PROSITE" id="PS01009">
    <property type="entry name" value="CRISP_1"/>
    <property type="match status" value="1"/>
</dbReference>
<dbReference type="SUPFAM" id="SSF55797">
    <property type="entry name" value="PR-1-like"/>
    <property type="match status" value="1"/>
</dbReference>
<comment type="caution">
    <text evidence="3">The sequence shown here is derived from an EMBL/GenBank/DDBJ whole genome shotgun (WGS) entry which is preliminary data.</text>
</comment>
<feature type="signal peptide" evidence="1">
    <location>
        <begin position="1"/>
        <end position="18"/>
    </location>
</feature>
<evidence type="ECO:0000313" key="4">
    <source>
        <dbReference type="Proteomes" id="UP000186817"/>
    </source>
</evidence>
<proteinExistence type="predicted"/>
<feature type="domain" description="Thioredoxin" evidence="2">
    <location>
        <begin position="12"/>
        <end position="155"/>
    </location>
</feature>
<dbReference type="Gene3D" id="3.40.33.10">
    <property type="entry name" value="CAP"/>
    <property type="match status" value="1"/>
</dbReference>
<dbReference type="InterPro" id="IPR013766">
    <property type="entry name" value="Thioredoxin_domain"/>
</dbReference>
<dbReference type="InterPro" id="IPR001283">
    <property type="entry name" value="CRISP-related"/>
</dbReference>
<dbReference type="InterPro" id="IPR035940">
    <property type="entry name" value="CAP_sf"/>
</dbReference>
<dbReference type="PROSITE" id="PS51352">
    <property type="entry name" value="THIOREDOXIN_2"/>
    <property type="match status" value="1"/>
</dbReference>
<dbReference type="Pfam" id="PF00085">
    <property type="entry name" value="Thioredoxin"/>
    <property type="match status" value="1"/>
</dbReference>
<organism evidence="3 4">
    <name type="scientific">Symbiodinium microadriaticum</name>
    <name type="common">Dinoflagellate</name>
    <name type="synonym">Zooxanthella microadriatica</name>
    <dbReference type="NCBI Taxonomy" id="2951"/>
    <lineage>
        <taxon>Eukaryota</taxon>
        <taxon>Sar</taxon>
        <taxon>Alveolata</taxon>
        <taxon>Dinophyceae</taxon>
        <taxon>Suessiales</taxon>
        <taxon>Symbiodiniaceae</taxon>
        <taxon>Symbiodinium</taxon>
    </lineage>
</organism>
<keyword evidence="1" id="KW-0732">Signal</keyword>
<dbReference type="InterPro" id="IPR018244">
    <property type="entry name" value="Allrgn_V5/Tpx1_CS"/>
</dbReference>
<evidence type="ECO:0000313" key="3">
    <source>
        <dbReference type="EMBL" id="OLP85096.1"/>
    </source>
</evidence>
<feature type="chain" id="PRO_5013271640" evidence="1">
    <location>
        <begin position="19"/>
        <end position="396"/>
    </location>
</feature>
<dbReference type="GO" id="GO:0005576">
    <property type="term" value="C:extracellular region"/>
    <property type="evidence" value="ECO:0007669"/>
    <property type="project" value="InterPro"/>
</dbReference>
<reference evidence="3 4" key="1">
    <citation type="submission" date="2016-02" db="EMBL/GenBank/DDBJ databases">
        <title>Genome analysis of coral dinoflagellate symbionts highlights evolutionary adaptations to a symbiotic lifestyle.</title>
        <authorList>
            <person name="Aranda M."/>
            <person name="Li Y."/>
            <person name="Liew Y.J."/>
            <person name="Baumgarten S."/>
            <person name="Simakov O."/>
            <person name="Wilson M."/>
            <person name="Piel J."/>
            <person name="Ashoor H."/>
            <person name="Bougouffa S."/>
            <person name="Bajic V.B."/>
            <person name="Ryu T."/>
            <person name="Ravasi T."/>
            <person name="Bayer T."/>
            <person name="Micklem G."/>
            <person name="Kim H."/>
            <person name="Bhak J."/>
            <person name="Lajeunesse T.C."/>
            <person name="Voolstra C.R."/>
        </authorList>
    </citation>
    <scope>NUCLEOTIDE SEQUENCE [LARGE SCALE GENOMIC DNA]</scope>
    <source>
        <strain evidence="3 4">CCMP2467</strain>
    </source>
</reference>
<sequence>MRHLGSCLFWLLWHLDLAKDFHSSPRESCAAHPPYIGDLILPLCAGNFPEKSAASSWVVHFYAGNCRRCRELAVALQDVSAPALKLGIKVGAVDCHDTSNAQLCRSYKVWKFPVLIFLSSGSRYTGPLATAEIMTWLGEASEPGLLAPALQKMSVCPAFHLYEEPQLAREFLTAHNIYRCAAGIDMLEWDMAAFQTARSYAQKAPTDRLAHSKARERQSKQGATFGENVAVGFGLWPGQVVARWYDEIRNTQGGKFRPNRAGLGHYTQLVWRKTRRVGCSFGQDRRVAICHYDPAGNERGKHLSQVAPPLPGFFGREGQERCGAIVEEIGVLDIQKGLADLTKRLDAVGEENTLLREENALLKDAIDERIEGIKARVPPADAQRRRGDRECELNAT</sequence>
<dbReference type="EMBL" id="LSRX01000997">
    <property type="protein sequence ID" value="OLP85096.1"/>
    <property type="molecule type" value="Genomic_DNA"/>
</dbReference>
<dbReference type="Gene3D" id="3.40.30.10">
    <property type="entry name" value="Glutaredoxin"/>
    <property type="match status" value="1"/>
</dbReference>
<accession>A0A1Q9CQ98</accession>
<dbReference type="AlphaFoldDB" id="A0A1Q9CQ98"/>